<dbReference type="PANTHER" id="PTHR42922">
    <property type="entry name" value="PHOSPHATE TRANSPORT SYSTEM PERMEASE PROTEIN PSTA"/>
    <property type="match status" value="1"/>
</dbReference>
<keyword evidence="5 10" id="KW-1003">Cell membrane</keyword>
<keyword evidence="4" id="KW-0813">Transport</keyword>
<dbReference type="EMBL" id="JAAXOW010000001">
    <property type="protein sequence ID" value="NKX92286.1"/>
    <property type="molecule type" value="Genomic_DNA"/>
</dbReference>
<evidence type="ECO:0000256" key="11">
    <source>
        <dbReference type="SAM" id="MobiDB-lite"/>
    </source>
</evidence>
<dbReference type="CDD" id="cd06261">
    <property type="entry name" value="TM_PBP2"/>
    <property type="match status" value="1"/>
</dbReference>
<comment type="similarity">
    <text evidence="3 10">Belongs to the binding-protein-dependent transport system permease family. CysTW subfamily.</text>
</comment>
<dbReference type="PROSITE" id="PS50928">
    <property type="entry name" value="ABC_TM1"/>
    <property type="match status" value="1"/>
</dbReference>
<evidence type="ECO:0000256" key="1">
    <source>
        <dbReference type="ARBA" id="ARBA00003510"/>
    </source>
</evidence>
<keyword evidence="14" id="KW-1185">Reference proteome</keyword>
<feature type="region of interest" description="Disordered" evidence="11">
    <location>
        <begin position="427"/>
        <end position="467"/>
    </location>
</feature>
<keyword evidence="8 10" id="KW-1133">Transmembrane helix</keyword>
<feature type="transmembrane region" description="Helical" evidence="10">
    <location>
        <begin position="57"/>
        <end position="78"/>
    </location>
</feature>
<evidence type="ECO:0000256" key="10">
    <source>
        <dbReference type="RuleBase" id="RU363043"/>
    </source>
</evidence>
<evidence type="ECO:0000256" key="5">
    <source>
        <dbReference type="ARBA" id="ARBA00022475"/>
    </source>
</evidence>
<evidence type="ECO:0000256" key="8">
    <source>
        <dbReference type="ARBA" id="ARBA00022989"/>
    </source>
</evidence>
<evidence type="ECO:0000256" key="3">
    <source>
        <dbReference type="ARBA" id="ARBA00007069"/>
    </source>
</evidence>
<protein>
    <recommendedName>
        <fullName evidence="10">Phosphate transport system permease protein PstA</fullName>
    </recommendedName>
</protein>
<evidence type="ECO:0000256" key="6">
    <source>
        <dbReference type="ARBA" id="ARBA00022592"/>
    </source>
</evidence>
<comment type="subcellular location">
    <subcellularLocation>
        <location evidence="2 10">Cell membrane</location>
        <topology evidence="2 10">Multi-pass membrane protein</topology>
    </subcellularLocation>
</comment>
<dbReference type="SUPFAM" id="SSF161098">
    <property type="entry name" value="MetI-like"/>
    <property type="match status" value="1"/>
</dbReference>
<feature type="transmembrane region" description="Helical" evidence="10">
    <location>
        <begin position="116"/>
        <end position="141"/>
    </location>
</feature>
<keyword evidence="9 10" id="KW-0472">Membrane</keyword>
<evidence type="ECO:0000259" key="12">
    <source>
        <dbReference type="PROSITE" id="PS50928"/>
    </source>
</evidence>
<dbReference type="InterPro" id="IPR005672">
    <property type="entry name" value="Phosphate_PstA"/>
</dbReference>
<feature type="domain" description="ABC transmembrane type-1" evidence="12">
    <location>
        <begin position="175"/>
        <end position="382"/>
    </location>
</feature>
<sequence>MTIAPERRPVLRTRPPRDVQTPLAEPATTVPPPRSPSAGRTPRQPRRELHGVRVTDVLALGGAALASLALTVLLTTRILPVTSLLGATAICLVLFLGLYALLASYAEDRIAVGDRLVTVVVHLLAAAVVGTLVFIVVFTIVRGAPALAHLNLFTEDMSLAGPLDPLSDGGVVHAIVGTLVQISIALVITVPLGLATALLLTQLPGRFARFVRTVVEAMTALPSIVAGLFVYATVILALGVDKSGLAASVAISIMMLPIMVRSADVVLRLVPATLTEASYALGASQWRTVVRVVLPTSRSGLTTAVILATARGIGETSPVLLTSGFTASLNTDPTTGPMVSLPLAIFQFVKSPEPTMIARGFGTAAVLMLLVVLLFVVARVIGAQTPARRESRRLARAARRARLRSMPARVRRRAGVLRRRAGALRRRAVPRALRRRGRGTPAPVPAHSSPSSGTPATELVVPAPEES</sequence>
<organism evidence="13 14">
    <name type="scientific">Sanguibacter hominis ATCC BAA-789</name>
    <dbReference type="NCBI Taxonomy" id="1312740"/>
    <lineage>
        <taxon>Bacteria</taxon>
        <taxon>Bacillati</taxon>
        <taxon>Actinomycetota</taxon>
        <taxon>Actinomycetes</taxon>
        <taxon>Micrococcales</taxon>
        <taxon>Sanguibacteraceae</taxon>
        <taxon>Sanguibacter</taxon>
    </lineage>
</organism>
<dbReference type="PANTHER" id="PTHR42922:SF1">
    <property type="entry name" value="PHOSPHATE TRANSPORT SYSTEM PERMEASE PROTEIN PSTA"/>
    <property type="match status" value="1"/>
</dbReference>
<comment type="function">
    <text evidence="1">Part of the binding-protein-dependent transport system for phosphate; probably responsible for the translocation of the substrate across the membrane.</text>
</comment>
<comment type="caution">
    <text evidence="13">The sequence shown here is derived from an EMBL/GenBank/DDBJ whole genome shotgun (WGS) entry which is preliminary data.</text>
</comment>
<dbReference type="InterPro" id="IPR000515">
    <property type="entry name" value="MetI-like"/>
</dbReference>
<evidence type="ECO:0000313" key="14">
    <source>
        <dbReference type="Proteomes" id="UP000774283"/>
    </source>
</evidence>
<feature type="compositionally biased region" description="Basic residues" evidence="11">
    <location>
        <begin position="427"/>
        <end position="438"/>
    </location>
</feature>
<feature type="transmembrane region" description="Helical" evidence="10">
    <location>
        <begin position="84"/>
        <end position="104"/>
    </location>
</feature>
<reference evidence="13 14" key="1">
    <citation type="submission" date="2020-04" db="EMBL/GenBank/DDBJ databases">
        <title>MicrobeNet Type strains.</title>
        <authorList>
            <person name="Nicholson A.C."/>
        </authorList>
    </citation>
    <scope>NUCLEOTIDE SEQUENCE [LARGE SCALE GENOMIC DNA]</scope>
    <source>
        <strain evidence="13 14">ATCC BAA-789</strain>
    </source>
</reference>
<dbReference type="RefSeq" id="WP_168446333.1">
    <property type="nucleotide sequence ID" value="NZ_JAAXOW010000001.1"/>
</dbReference>
<evidence type="ECO:0000256" key="7">
    <source>
        <dbReference type="ARBA" id="ARBA00022692"/>
    </source>
</evidence>
<feature type="region of interest" description="Disordered" evidence="11">
    <location>
        <begin position="1"/>
        <end position="46"/>
    </location>
</feature>
<feature type="transmembrane region" description="Helical" evidence="10">
    <location>
        <begin position="213"/>
        <end position="238"/>
    </location>
</feature>
<proteinExistence type="inferred from homology"/>
<evidence type="ECO:0000256" key="2">
    <source>
        <dbReference type="ARBA" id="ARBA00004651"/>
    </source>
</evidence>
<evidence type="ECO:0000256" key="4">
    <source>
        <dbReference type="ARBA" id="ARBA00022448"/>
    </source>
</evidence>
<accession>A0A9X5IRQ8</accession>
<dbReference type="GO" id="GO:0005315">
    <property type="term" value="F:phosphate transmembrane transporter activity"/>
    <property type="evidence" value="ECO:0007669"/>
    <property type="project" value="InterPro"/>
</dbReference>
<dbReference type="Gene3D" id="1.10.3720.10">
    <property type="entry name" value="MetI-like"/>
    <property type="match status" value="1"/>
</dbReference>
<name>A0A9X5IRQ8_9MICO</name>
<dbReference type="InterPro" id="IPR035906">
    <property type="entry name" value="MetI-like_sf"/>
</dbReference>
<dbReference type="GO" id="GO:0005886">
    <property type="term" value="C:plasma membrane"/>
    <property type="evidence" value="ECO:0007669"/>
    <property type="project" value="UniProtKB-SubCell"/>
</dbReference>
<dbReference type="AlphaFoldDB" id="A0A9X5IRQ8"/>
<feature type="transmembrane region" description="Helical" evidence="10">
    <location>
        <begin position="171"/>
        <end position="201"/>
    </location>
</feature>
<dbReference type="NCBIfam" id="TIGR00974">
    <property type="entry name" value="3a0107s02c"/>
    <property type="match status" value="1"/>
</dbReference>
<gene>
    <name evidence="13" type="primary">pstA</name>
    <name evidence="13" type="ORF">HF995_03205</name>
</gene>
<evidence type="ECO:0000256" key="9">
    <source>
        <dbReference type="ARBA" id="ARBA00023136"/>
    </source>
</evidence>
<dbReference type="Pfam" id="PF00528">
    <property type="entry name" value="BPD_transp_1"/>
    <property type="match status" value="1"/>
</dbReference>
<dbReference type="InterPro" id="IPR051408">
    <property type="entry name" value="Phosphate_transprt_permease"/>
</dbReference>
<evidence type="ECO:0000313" key="13">
    <source>
        <dbReference type="EMBL" id="NKX92286.1"/>
    </source>
</evidence>
<keyword evidence="7 10" id="KW-0812">Transmembrane</keyword>
<feature type="transmembrane region" description="Helical" evidence="10">
    <location>
        <begin position="360"/>
        <end position="382"/>
    </location>
</feature>
<dbReference type="GO" id="GO:0035435">
    <property type="term" value="P:phosphate ion transmembrane transport"/>
    <property type="evidence" value="ECO:0007669"/>
    <property type="project" value="InterPro"/>
</dbReference>
<dbReference type="Proteomes" id="UP000774283">
    <property type="component" value="Unassembled WGS sequence"/>
</dbReference>
<keyword evidence="6" id="KW-0592">Phosphate transport</keyword>